<organism evidence="2 3">
    <name type="scientific">Glonium stellatum</name>
    <dbReference type="NCBI Taxonomy" id="574774"/>
    <lineage>
        <taxon>Eukaryota</taxon>
        <taxon>Fungi</taxon>
        <taxon>Dikarya</taxon>
        <taxon>Ascomycota</taxon>
        <taxon>Pezizomycotina</taxon>
        <taxon>Dothideomycetes</taxon>
        <taxon>Pleosporomycetidae</taxon>
        <taxon>Gloniales</taxon>
        <taxon>Gloniaceae</taxon>
        <taxon>Glonium</taxon>
    </lineage>
</organism>
<dbReference type="Proteomes" id="UP000250140">
    <property type="component" value="Unassembled WGS sequence"/>
</dbReference>
<accession>A0A8E2F8M9</accession>
<evidence type="ECO:0000256" key="1">
    <source>
        <dbReference type="SAM" id="MobiDB-lite"/>
    </source>
</evidence>
<feature type="region of interest" description="Disordered" evidence="1">
    <location>
        <begin position="1"/>
        <end position="25"/>
    </location>
</feature>
<gene>
    <name evidence="2" type="ORF">AOQ84DRAFT_373497</name>
</gene>
<evidence type="ECO:0000313" key="2">
    <source>
        <dbReference type="EMBL" id="OCL11968.1"/>
    </source>
</evidence>
<dbReference type="EMBL" id="KV748952">
    <property type="protein sequence ID" value="OCL11968.1"/>
    <property type="molecule type" value="Genomic_DNA"/>
</dbReference>
<evidence type="ECO:0000313" key="3">
    <source>
        <dbReference type="Proteomes" id="UP000250140"/>
    </source>
</evidence>
<protein>
    <submittedName>
        <fullName evidence="2">Uncharacterized protein</fullName>
    </submittedName>
</protein>
<keyword evidence="3" id="KW-1185">Reference proteome</keyword>
<name>A0A8E2F8M9_9PEZI</name>
<proteinExistence type="predicted"/>
<dbReference type="AlphaFoldDB" id="A0A8E2F8M9"/>
<reference evidence="2 3" key="1">
    <citation type="journal article" date="2016" name="Nat. Commun.">
        <title>Ectomycorrhizal ecology is imprinted in the genome of the dominant symbiotic fungus Cenococcum geophilum.</title>
        <authorList>
            <consortium name="DOE Joint Genome Institute"/>
            <person name="Peter M."/>
            <person name="Kohler A."/>
            <person name="Ohm R.A."/>
            <person name="Kuo A."/>
            <person name="Krutzmann J."/>
            <person name="Morin E."/>
            <person name="Arend M."/>
            <person name="Barry K.W."/>
            <person name="Binder M."/>
            <person name="Choi C."/>
            <person name="Clum A."/>
            <person name="Copeland A."/>
            <person name="Grisel N."/>
            <person name="Haridas S."/>
            <person name="Kipfer T."/>
            <person name="LaButti K."/>
            <person name="Lindquist E."/>
            <person name="Lipzen A."/>
            <person name="Maire R."/>
            <person name="Meier B."/>
            <person name="Mihaltcheva S."/>
            <person name="Molinier V."/>
            <person name="Murat C."/>
            <person name="Poggeler S."/>
            <person name="Quandt C.A."/>
            <person name="Sperisen C."/>
            <person name="Tritt A."/>
            <person name="Tisserant E."/>
            <person name="Crous P.W."/>
            <person name="Henrissat B."/>
            <person name="Nehls U."/>
            <person name="Egli S."/>
            <person name="Spatafora J.W."/>
            <person name="Grigoriev I.V."/>
            <person name="Martin F.M."/>
        </authorList>
    </citation>
    <scope>NUCLEOTIDE SEQUENCE [LARGE SCALE GENOMIC DNA]</scope>
    <source>
        <strain evidence="2 3">CBS 207.34</strain>
    </source>
</reference>
<sequence>MSTMQKVLKPNASAPPPADTLPSSPTLPLARQAITMEHAQQFLELLQLAVTTKVLPEAAQGAPPVVPSVEEDLKSEEVKRRALRLEYKTVTKVWDNKAYKYKIAELVTLIEEFSKERKTEKATNYMDINSEGLRDILRAVLEDVRGISLREDRLSIEQSILYYFLSELQLYQINKENGSANDMSMKHLSILVDYLEYIYKSTIERLGSFLSNKKIIYNLL</sequence>
<dbReference type="OrthoDB" id="3860592at2759"/>